<evidence type="ECO:0000259" key="2">
    <source>
        <dbReference type="Pfam" id="PF00266"/>
    </source>
</evidence>
<accession>A0A7W9PJW8</accession>
<keyword evidence="3" id="KW-0456">Lyase</keyword>
<feature type="region of interest" description="Disordered" evidence="1">
    <location>
        <begin position="1"/>
        <end position="25"/>
    </location>
</feature>
<evidence type="ECO:0000256" key="1">
    <source>
        <dbReference type="SAM" id="MobiDB-lite"/>
    </source>
</evidence>
<organism evidence="3 4">
    <name type="scientific">Nocardia transvalensis</name>
    <dbReference type="NCBI Taxonomy" id="37333"/>
    <lineage>
        <taxon>Bacteria</taxon>
        <taxon>Bacillati</taxon>
        <taxon>Actinomycetota</taxon>
        <taxon>Actinomycetes</taxon>
        <taxon>Mycobacteriales</taxon>
        <taxon>Nocardiaceae</taxon>
        <taxon>Nocardia</taxon>
    </lineage>
</organism>
<dbReference type="AlphaFoldDB" id="A0A7W9PJW8"/>
<name>A0A7W9PJW8_9NOCA</name>
<reference evidence="3 4" key="1">
    <citation type="submission" date="2020-08" db="EMBL/GenBank/DDBJ databases">
        <title>Sequencing the genomes of 1000 actinobacteria strains.</title>
        <authorList>
            <person name="Klenk H.-P."/>
        </authorList>
    </citation>
    <scope>NUCLEOTIDE SEQUENCE [LARGE SCALE GENOMIC DNA]</scope>
    <source>
        <strain evidence="3 4">DSM 43582</strain>
    </source>
</reference>
<dbReference type="Pfam" id="PF00266">
    <property type="entry name" value="Aminotran_5"/>
    <property type="match status" value="1"/>
</dbReference>
<dbReference type="InterPro" id="IPR015422">
    <property type="entry name" value="PyrdxlP-dep_Trfase_small"/>
</dbReference>
<dbReference type="SUPFAM" id="SSF53383">
    <property type="entry name" value="PLP-dependent transferases"/>
    <property type="match status" value="1"/>
</dbReference>
<dbReference type="PANTHER" id="PTHR14237">
    <property type="entry name" value="MOLYBDOPTERIN COFACTOR SULFURASE MOSC"/>
    <property type="match status" value="1"/>
</dbReference>
<dbReference type="RefSeq" id="WP_218003587.1">
    <property type="nucleotide sequence ID" value="NZ_JACHIT010000002.1"/>
</dbReference>
<keyword evidence="4" id="KW-1185">Reference proteome</keyword>
<dbReference type="Gene3D" id="3.40.640.10">
    <property type="entry name" value="Type I PLP-dependent aspartate aminotransferase-like (Major domain)"/>
    <property type="match status" value="1"/>
</dbReference>
<dbReference type="PANTHER" id="PTHR14237:SF19">
    <property type="entry name" value="MITOCHONDRIAL AMIDOXIME REDUCING COMPONENT 1"/>
    <property type="match status" value="1"/>
</dbReference>
<dbReference type="EMBL" id="JACHIT010000002">
    <property type="protein sequence ID" value="MBB5917320.1"/>
    <property type="molecule type" value="Genomic_DNA"/>
</dbReference>
<evidence type="ECO:0000313" key="4">
    <source>
        <dbReference type="Proteomes" id="UP000540412"/>
    </source>
</evidence>
<gene>
    <name evidence="3" type="ORF">BJY24_006232</name>
</gene>
<proteinExistence type="predicted"/>
<evidence type="ECO:0000313" key="3">
    <source>
        <dbReference type="EMBL" id="MBB5917320.1"/>
    </source>
</evidence>
<dbReference type="InterPro" id="IPR015424">
    <property type="entry name" value="PyrdxlP-dep_Trfase"/>
</dbReference>
<dbReference type="Gene3D" id="3.90.1150.10">
    <property type="entry name" value="Aspartate Aminotransferase, domain 1"/>
    <property type="match status" value="1"/>
</dbReference>
<dbReference type="InterPro" id="IPR000192">
    <property type="entry name" value="Aminotrans_V_dom"/>
</dbReference>
<dbReference type="InterPro" id="IPR015421">
    <property type="entry name" value="PyrdxlP-dep_Trfase_major"/>
</dbReference>
<comment type="caution">
    <text evidence="3">The sequence shown here is derived from an EMBL/GenBank/DDBJ whole genome shotgun (WGS) entry which is preliminary data.</text>
</comment>
<feature type="domain" description="Aminotransferase class V" evidence="2">
    <location>
        <begin position="147"/>
        <end position="538"/>
    </location>
</feature>
<sequence length="561" mass="60908">MDEIGGVHRGALSTDRDDAYSAPVPRAGKLGDATMLVARLNIRAVRSCSRRSGPTRRCPLGRGPVGSELNSSLAEKDWPVNSSGARTIDATAFLAEYPEYGETAVLDELRDTEYAYLDQQQHVYLDYTGAGLAAMAQHRAHDEWVTSGCYGNPHSDNPTSLAATARVEAARAAVHTYFNAAPEEYAVIFTANATAACRLVGEAYPFDRSTTLVLTADNHNSVNGIREFARAKHARTEYAHITGTELRVSEQSVRAALSRRTLRRRRGLFAYPAQSNFSGVQHPLEWVGLAHEYGFDVLLDAAAYVPSNTLDLTAVPADFVPVSWYKLFGYPTGVGCLIARHGALARLRRPWFAGGSIRAVSVRGGWHTMAPGGTAYEDGTVNFLAVPDIEHGLDWVRGIGMNVISRRTRCLTGWLLDRLTALEHDNGMPLVRIYGPRTMDGRGATVALNILAPSGEVVDERLVARESSAAGLSLRTGCFCNPGSGEAAFGLSRTALRRMAGQQIRTIDEYVAEVGLPTGGAIRVSLGIASNFPDVQRFIDFVGTYRNRPCDGHDLPPREQC</sequence>
<dbReference type="GO" id="GO:0016829">
    <property type="term" value="F:lyase activity"/>
    <property type="evidence" value="ECO:0007669"/>
    <property type="project" value="UniProtKB-KW"/>
</dbReference>
<protein>
    <submittedName>
        <fullName evidence="3">Selenocysteine lyase/cysteine desulfurase</fullName>
    </submittedName>
</protein>
<dbReference type="Proteomes" id="UP000540412">
    <property type="component" value="Unassembled WGS sequence"/>
</dbReference>
<feature type="region of interest" description="Disordered" evidence="1">
    <location>
        <begin position="50"/>
        <end position="71"/>
    </location>
</feature>